<name>A0A2P2QN60_RHIMU</name>
<keyword evidence="1" id="KW-0812">Transmembrane</keyword>
<evidence type="ECO:0000256" key="1">
    <source>
        <dbReference type="SAM" id="Phobius"/>
    </source>
</evidence>
<dbReference type="AlphaFoldDB" id="A0A2P2QN60"/>
<reference evidence="2" key="1">
    <citation type="submission" date="2018-02" db="EMBL/GenBank/DDBJ databases">
        <title>Rhizophora mucronata_Transcriptome.</title>
        <authorList>
            <person name="Meera S.P."/>
            <person name="Sreeshan A."/>
            <person name="Augustine A."/>
        </authorList>
    </citation>
    <scope>NUCLEOTIDE SEQUENCE</scope>
    <source>
        <tissue evidence="2">Leaf</tissue>
    </source>
</reference>
<proteinExistence type="predicted"/>
<protein>
    <submittedName>
        <fullName evidence="2">Uncharacterized protein</fullName>
    </submittedName>
</protein>
<sequence>MKERNKCDFCILFHICVNSIFSGINAWNYNFLPLALPTCYTFDVRRWI</sequence>
<evidence type="ECO:0000313" key="2">
    <source>
        <dbReference type="EMBL" id="MBX68413.1"/>
    </source>
</evidence>
<organism evidence="2">
    <name type="scientific">Rhizophora mucronata</name>
    <name type="common">Asiatic mangrove</name>
    <dbReference type="NCBI Taxonomy" id="61149"/>
    <lineage>
        <taxon>Eukaryota</taxon>
        <taxon>Viridiplantae</taxon>
        <taxon>Streptophyta</taxon>
        <taxon>Embryophyta</taxon>
        <taxon>Tracheophyta</taxon>
        <taxon>Spermatophyta</taxon>
        <taxon>Magnoliopsida</taxon>
        <taxon>eudicotyledons</taxon>
        <taxon>Gunneridae</taxon>
        <taxon>Pentapetalae</taxon>
        <taxon>rosids</taxon>
        <taxon>fabids</taxon>
        <taxon>Malpighiales</taxon>
        <taxon>Rhizophoraceae</taxon>
        <taxon>Rhizophora</taxon>
    </lineage>
</organism>
<dbReference type="EMBL" id="GGEC01087929">
    <property type="protein sequence ID" value="MBX68413.1"/>
    <property type="molecule type" value="Transcribed_RNA"/>
</dbReference>
<keyword evidence="1" id="KW-1133">Transmembrane helix</keyword>
<keyword evidence="1" id="KW-0472">Membrane</keyword>
<accession>A0A2P2QN60</accession>
<feature type="transmembrane region" description="Helical" evidence="1">
    <location>
        <begin position="7"/>
        <end position="27"/>
    </location>
</feature>